<gene>
    <name evidence="1" type="ORF">SAMN05444349_12666</name>
</gene>
<dbReference type="Proteomes" id="UP000184436">
    <property type="component" value="Unassembled WGS sequence"/>
</dbReference>
<protein>
    <submittedName>
        <fullName evidence="1">Urocanase</fullName>
    </submittedName>
</protein>
<dbReference type="RefSeq" id="WP_025075438.1">
    <property type="nucleotide sequence ID" value="NZ_FQVD01000026.1"/>
</dbReference>
<dbReference type="InterPro" id="IPR038364">
    <property type="entry name" value="Urocanase_central_sf"/>
</dbReference>
<dbReference type="AlphaFoldDB" id="A0A1M5D0W6"/>
<reference evidence="1 2" key="1">
    <citation type="submission" date="2016-11" db="EMBL/GenBank/DDBJ databases">
        <authorList>
            <person name="Jaros S."/>
            <person name="Januszkiewicz K."/>
            <person name="Wedrychowicz H."/>
        </authorList>
    </citation>
    <scope>NUCLEOTIDE SEQUENCE [LARGE SCALE GENOMIC DNA]</scope>
    <source>
        <strain evidence="1 2">DSM 26883</strain>
    </source>
</reference>
<sequence>MVTSQFHNQFNRRISVQMDVANNVQISAKEWMYINFRDIAFDILNTLLNAKRLKLNLIQDEKLQERLFVFSNLGEMNVSQRKATYRVGIISIIAEGDSSHISHDISGSG</sequence>
<dbReference type="InterPro" id="IPR036190">
    <property type="entry name" value="Urocanase_sf"/>
</dbReference>
<dbReference type="OrthoDB" id="9764874at2"/>
<dbReference type="SUPFAM" id="SSF111326">
    <property type="entry name" value="Urocanase"/>
    <property type="match status" value="1"/>
</dbReference>
<evidence type="ECO:0000313" key="2">
    <source>
        <dbReference type="Proteomes" id="UP000184436"/>
    </source>
</evidence>
<keyword evidence="2" id="KW-1185">Reference proteome</keyword>
<evidence type="ECO:0000313" key="1">
    <source>
        <dbReference type="EMBL" id="SHF60673.1"/>
    </source>
</evidence>
<proteinExistence type="predicted"/>
<dbReference type="EMBL" id="FQVD01000026">
    <property type="protein sequence ID" value="SHF60673.1"/>
    <property type="molecule type" value="Genomic_DNA"/>
</dbReference>
<dbReference type="Gene3D" id="3.40.50.10730">
    <property type="entry name" value="Urocanase like domains"/>
    <property type="match status" value="1"/>
</dbReference>
<dbReference type="Gene3D" id="3.40.1770.10">
    <property type="entry name" value="Urocanase superfamily"/>
    <property type="match status" value="1"/>
</dbReference>
<accession>A0A1M5D0W6</accession>
<dbReference type="STRING" id="871325.SAMN05444349_12666"/>
<name>A0A1M5D0W6_9BACE</name>
<organism evidence="1 2">
    <name type="scientific">Bacteroides faecichinchillae</name>
    <dbReference type="NCBI Taxonomy" id="871325"/>
    <lineage>
        <taxon>Bacteria</taxon>
        <taxon>Pseudomonadati</taxon>
        <taxon>Bacteroidota</taxon>
        <taxon>Bacteroidia</taxon>
        <taxon>Bacteroidales</taxon>
        <taxon>Bacteroidaceae</taxon>
        <taxon>Bacteroides</taxon>
    </lineage>
</organism>